<accession>X1IIV5</accession>
<dbReference type="SUPFAM" id="SSF48452">
    <property type="entry name" value="TPR-like"/>
    <property type="match status" value="1"/>
</dbReference>
<reference evidence="1" key="1">
    <citation type="journal article" date="2014" name="Front. Microbiol.">
        <title>High frequency of phylogenetically diverse reductive dehalogenase-homologous genes in deep subseafloor sedimentary metagenomes.</title>
        <authorList>
            <person name="Kawai M."/>
            <person name="Futagami T."/>
            <person name="Toyoda A."/>
            <person name="Takaki Y."/>
            <person name="Nishi S."/>
            <person name="Hori S."/>
            <person name="Arai W."/>
            <person name="Tsubouchi T."/>
            <person name="Morono Y."/>
            <person name="Uchiyama I."/>
            <person name="Ito T."/>
            <person name="Fujiyama A."/>
            <person name="Inagaki F."/>
            <person name="Takami H."/>
        </authorList>
    </citation>
    <scope>NUCLEOTIDE SEQUENCE</scope>
    <source>
        <strain evidence="1">Expedition CK06-06</strain>
    </source>
</reference>
<evidence type="ECO:0000313" key="1">
    <source>
        <dbReference type="EMBL" id="GAH66039.1"/>
    </source>
</evidence>
<dbReference type="Gene3D" id="1.25.40.10">
    <property type="entry name" value="Tetratricopeptide repeat domain"/>
    <property type="match status" value="1"/>
</dbReference>
<dbReference type="InterPro" id="IPR019734">
    <property type="entry name" value="TPR_rpt"/>
</dbReference>
<sequence>MISETKKGVLEWFNRGRKNYKLMNFEEAKDCFAKALGIDPEDGPSRVYYARCKVYIESPPPEDWDGVFVMKTK</sequence>
<dbReference type="InterPro" id="IPR011990">
    <property type="entry name" value="TPR-like_helical_dom_sf"/>
</dbReference>
<dbReference type="Pfam" id="PF00515">
    <property type="entry name" value="TPR_1"/>
    <property type="match status" value="1"/>
</dbReference>
<organism evidence="1">
    <name type="scientific">marine sediment metagenome</name>
    <dbReference type="NCBI Taxonomy" id="412755"/>
    <lineage>
        <taxon>unclassified sequences</taxon>
        <taxon>metagenomes</taxon>
        <taxon>ecological metagenomes</taxon>
    </lineage>
</organism>
<gene>
    <name evidence="1" type="ORF">S03H2_50528</name>
</gene>
<dbReference type="AlphaFoldDB" id="X1IIV5"/>
<dbReference type="SMART" id="SM00028">
    <property type="entry name" value="TPR"/>
    <property type="match status" value="1"/>
</dbReference>
<comment type="caution">
    <text evidence="1">The sequence shown here is derived from an EMBL/GenBank/DDBJ whole genome shotgun (WGS) entry which is preliminary data.</text>
</comment>
<dbReference type="EMBL" id="BARU01031999">
    <property type="protein sequence ID" value="GAH66039.1"/>
    <property type="molecule type" value="Genomic_DNA"/>
</dbReference>
<dbReference type="PROSITE" id="PS50005">
    <property type="entry name" value="TPR"/>
    <property type="match status" value="1"/>
</dbReference>
<proteinExistence type="predicted"/>
<protein>
    <submittedName>
        <fullName evidence="1">Uncharacterized protein</fullName>
    </submittedName>
</protein>
<name>X1IIV5_9ZZZZ</name>